<feature type="transmembrane region" description="Helical" evidence="5">
    <location>
        <begin position="102"/>
        <end position="122"/>
    </location>
</feature>
<proteinExistence type="predicted"/>
<keyword evidence="2 5" id="KW-0812">Transmembrane</keyword>
<accession>A0A3P3VY38</accession>
<dbReference type="OrthoDB" id="509049at2"/>
<evidence type="ECO:0000313" key="7">
    <source>
        <dbReference type="Proteomes" id="UP000274391"/>
    </source>
</evidence>
<gene>
    <name evidence="6" type="ORF">EG850_05205</name>
</gene>
<dbReference type="InterPro" id="IPR003339">
    <property type="entry name" value="ABC/ECF_trnsptr_transmembrane"/>
</dbReference>
<evidence type="ECO:0000313" key="6">
    <source>
        <dbReference type="EMBL" id="RRJ87217.1"/>
    </source>
</evidence>
<dbReference type="PANTHER" id="PTHR33514">
    <property type="entry name" value="PROTEIN ABCI12, CHLOROPLASTIC"/>
    <property type="match status" value="1"/>
</dbReference>
<evidence type="ECO:0000256" key="2">
    <source>
        <dbReference type="ARBA" id="ARBA00022692"/>
    </source>
</evidence>
<reference evidence="6 7" key="1">
    <citation type="submission" date="2018-11" db="EMBL/GenBank/DDBJ databases">
        <title>YIM 102482-1 draft genome.</title>
        <authorList>
            <person name="Li G."/>
            <person name="Jiang Y."/>
        </authorList>
    </citation>
    <scope>NUCLEOTIDE SEQUENCE [LARGE SCALE GENOMIC DNA]</scope>
    <source>
        <strain evidence="6 7">YIM 102482-1</strain>
    </source>
</reference>
<dbReference type="Proteomes" id="UP000274391">
    <property type="component" value="Unassembled WGS sequence"/>
</dbReference>
<feature type="transmembrane region" description="Helical" evidence="5">
    <location>
        <begin position="17"/>
        <end position="36"/>
    </location>
</feature>
<dbReference type="EMBL" id="RQVS01000005">
    <property type="protein sequence ID" value="RRJ87217.1"/>
    <property type="molecule type" value="Genomic_DNA"/>
</dbReference>
<feature type="transmembrane region" description="Helical" evidence="5">
    <location>
        <begin position="71"/>
        <end position="90"/>
    </location>
</feature>
<evidence type="ECO:0000256" key="4">
    <source>
        <dbReference type="ARBA" id="ARBA00023136"/>
    </source>
</evidence>
<dbReference type="PANTHER" id="PTHR33514:SF13">
    <property type="entry name" value="PROTEIN ABCI12, CHLOROPLASTIC"/>
    <property type="match status" value="1"/>
</dbReference>
<protein>
    <submittedName>
        <fullName evidence="6">Energy-coupling factor transporter transmembrane protein EcfT</fullName>
    </submittedName>
</protein>
<feature type="transmembrane region" description="Helical" evidence="5">
    <location>
        <begin position="142"/>
        <end position="161"/>
    </location>
</feature>
<dbReference type="Pfam" id="PF02361">
    <property type="entry name" value="CbiQ"/>
    <property type="match status" value="1"/>
</dbReference>
<comment type="subcellular location">
    <subcellularLocation>
        <location evidence="1">Membrane</location>
        <topology evidence="1">Multi-pass membrane protein</topology>
    </subcellularLocation>
</comment>
<evidence type="ECO:0000256" key="1">
    <source>
        <dbReference type="ARBA" id="ARBA00004141"/>
    </source>
</evidence>
<dbReference type="AlphaFoldDB" id="A0A3P3VY38"/>
<dbReference type="RefSeq" id="WP_124970993.1">
    <property type="nucleotide sequence ID" value="NZ_RQVS01000005.1"/>
</dbReference>
<evidence type="ECO:0000256" key="5">
    <source>
        <dbReference type="SAM" id="Phobius"/>
    </source>
</evidence>
<dbReference type="GO" id="GO:0005886">
    <property type="term" value="C:plasma membrane"/>
    <property type="evidence" value="ECO:0007669"/>
    <property type="project" value="TreeGrafter"/>
</dbReference>
<keyword evidence="7" id="KW-1185">Reference proteome</keyword>
<organism evidence="6 7">
    <name type="scientific">Gulosibacter macacae</name>
    <dbReference type="NCBI Taxonomy" id="2488791"/>
    <lineage>
        <taxon>Bacteria</taxon>
        <taxon>Bacillati</taxon>
        <taxon>Actinomycetota</taxon>
        <taxon>Actinomycetes</taxon>
        <taxon>Micrococcales</taxon>
        <taxon>Microbacteriaceae</taxon>
        <taxon>Gulosibacter</taxon>
    </lineage>
</organism>
<sequence length="204" mass="21565">MISLYVPGNSFVHRAPAWLKLLVLVAIGVAASFASPGRSSITLVWLLGGGALLAIACFVVAGLGFRTFLEQIWRLRWLVALTLIPQLIFLGPEDAAINTARVMLVVLFAAIVTLTTPMSELLDTLQVVATPLRFVGLPPAQVALLLALTITSIPVIAGFAAELREAQRARGAAVGAHRLVVPLLVRALQHADALGAALRARGLD</sequence>
<keyword evidence="3 5" id="KW-1133">Transmembrane helix</keyword>
<evidence type="ECO:0000256" key="3">
    <source>
        <dbReference type="ARBA" id="ARBA00022989"/>
    </source>
</evidence>
<comment type="caution">
    <text evidence="6">The sequence shown here is derived from an EMBL/GenBank/DDBJ whole genome shotgun (WGS) entry which is preliminary data.</text>
</comment>
<keyword evidence="4 5" id="KW-0472">Membrane</keyword>
<feature type="transmembrane region" description="Helical" evidence="5">
    <location>
        <begin position="43"/>
        <end position="65"/>
    </location>
</feature>
<dbReference type="CDD" id="cd16914">
    <property type="entry name" value="EcfT"/>
    <property type="match status" value="1"/>
</dbReference>
<name>A0A3P3VY38_9MICO</name>